<dbReference type="Proteomes" id="UP001367508">
    <property type="component" value="Unassembled WGS sequence"/>
</dbReference>
<evidence type="ECO:0000313" key="3">
    <source>
        <dbReference type="Proteomes" id="UP001367508"/>
    </source>
</evidence>
<name>A0AAN9M2N6_CANGL</name>
<gene>
    <name evidence="2" type="ORF">VNO77_13629</name>
</gene>
<keyword evidence="3" id="KW-1185">Reference proteome</keyword>
<proteinExistence type="predicted"/>
<dbReference type="EMBL" id="JAYMYQ010000003">
    <property type="protein sequence ID" value="KAK7344242.1"/>
    <property type="molecule type" value="Genomic_DNA"/>
</dbReference>
<feature type="compositionally biased region" description="Basic and acidic residues" evidence="1">
    <location>
        <begin position="214"/>
        <end position="230"/>
    </location>
</feature>
<feature type="region of interest" description="Disordered" evidence="1">
    <location>
        <begin position="201"/>
        <end position="230"/>
    </location>
</feature>
<protein>
    <submittedName>
        <fullName evidence="2">Uncharacterized protein</fullName>
    </submittedName>
</protein>
<evidence type="ECO:0000313" key="2">
    <source>
        <dbReference type="EMBL" id="KAK7344242.1"/>
    </source>
</evidence>
<dbReference type="AlphaFoldDB" id="A0AAN9M2N6"/>
<sequence length="230" mass="25161">MLPSICTAAGDLSLFVFSPCFSALGSLRRPLVFAGRWTFAGAASRDVPSDRRLRYGDQRMVWRREKGASDSRPRDRGAVVSADLRCASPETGEADFSTSCDFAERLWFSLPPPRVLCFVLKHSPPCCNRFALQFRFIQSFSPRSISASSQDFSLSILHVFASTISLNQRKEEANLDDAAIAATGAAFLMQSCCGLGLGSSETRSAAGGGRNRRFGIEESKTHSEVARKNF</sequence>
<evidence type="ECO:0000256" key="1">
    <source>
        <dbReference type="SAM" id="MobiDB-lite"/>
    </source>
</evidence>
<organism evidence="2 3">
    <name type="scientific">Canavalia gladiata</name>
    <name type="common">Sword bean</name>
    <name type="synonym">Dolichos gladiatus</name>
    <dbReference type="NCBI Taxonomy" id="3824"/>
    <lineage>
        <taxon>Eukaryota</taxon>
        <taxon>Viridiplantae</taxon>
        <taxon>Streptophyta</taxon>
        <taxon>Embryophyta</taxon>
        <taxon>Tracheophyta</taxon>
        <taxon>Spermatophyta</taxon>
        <taxon>Magnoliopsida</taxon>
        <taxon>eudicotyledons</taxon>
        <taxon>Gunneridae</taxon>
        <taxon>Pentapetalae</taxon>
        <taxon>rosids</taxon>
        <taxon>fabids</taxon>
        <taxon>Fabales</taxon>
        <taxon>Fabaceae</taxon>
        <taxon>Papilionoideae</taxon>
        <taxon>50 kb inversion clade</taxon>
        <taxon>NPAAA clade</taxon>
        <taxon>indigoferoid/millettioid clade</taxon>
        <taxon>Phaseoleae</taxon>
        <taxon>Canavalia</taxon>
    </lineage>
</organism>
<comment type="caution">
    <text evidence="2">The sequence shown here is derived from an EMBL/GenBank/DDBJ whole genome shotgun (WGS) entry which is preliminary data.</text>
</comment>
<accession>A0AAN9M2N6</accession>
<reference evidence="2 3" key="1">
    <citation type="submission" date="2024-01" db="EMBL/GenBank/DDBJ databases">
        <title>The genomes of 5 underutilized Papilionoideae crops provide insights into root nodulation and disease resistanc.</title>
        <authorList>
            <person name="Jiang F."/>
        </authorList>
    </citation>
    <scope>NUCLEOTIDE SEQUENCE [LARGE SCALE GENOMIC DNA]</scope>
    <source>
        <strain evidence="2">LVBAO_FW01</strain>
        <tissue evidence="2">Leaves</tissue>
    </source>
</reference>